<dbReference type="AlphaFoldDB" id="Q22166"/>
<dbReference type="InParanoid" id="Q22166"/>
<feature type="compositionally biased region" description="Polar residues" evidence="1">
    <location>
        <begin position="85"/>
        <end position="96"/>
    </location>
</feature>
<dbReference type="RefSeq" id="NP_001123177.1">
    <property type="nucleotide sequence ID" value="NM_001129705.3"/>
</dbReference>
<dbReference type="Bgee" id="WBGene00011445">
    <property type="expression patterns" value="Expressed in larva and 3 other cell types or tissues"/>
</dbReference>
<dbReference type="DIP" id="DIP-26841N"/>
<keyword evidence="3" id="KW-1185">Reference proteome</keyword>
<dbReference type="ExpressionAtlas" id="Q22166">
    <property type="expression patterns" value="baseline and differential"/>
</dbReference>
<evidence type="ECO:0000256" key="1">
    <source>
        <dbReference type="SAM" id="MobiDB-lite"/>
    </source>
</evidence>
<evidence type="ECO:0000313" key="2">
    <source>
        <dbReference type="EMBL" id="CAA91481.2"/>
    </source>
</evidence>
<protein>
    <submittedName>
        <fullName evidence="2">SH3 domain-containing protein</fullName>
    </submittedName>
</protein>
<proteinExistence type="evidence at protein level"/>
<dbReference type="PaxDb" id="6239-T04F8.7a"/>
<dbReference type="SUPFAM" id="SSF50044">
    <property type="entry name" value="SH3-domain"/>
    <property type="match status" value="1"/>
</dbReference>
<dbReference type="Gene3D" id="2.30.30.40">
    <property type="entry name" value="SH3 Domains"/>
    <property type="match status" value="1"/>
</dbReference>
<dbReference type="GeneID" id="188067"/>
<dbReference type="Proteomes" id="UP000001940">
    <property type="component" value="Chromosome X"/>
</dbReference>
<dbReference type="OrthoDB" id="10255964at2759"/>
<dbReference type="AGR" id="WB:WBGene00011445"/>
<dbReference type="OMA" id="CEICQIM"/>
<dbReference type="PeptideAtlas" id="Q22166"/>
<evidence type="ECO:0000313" key="3">
    <source>
        <dbReference type="Proteomes" id="UP000001940"/>
    </source>
</evidence>
<dbReference type="FunCoup" id="Q22166">
    <property type="interactions" value="575"/>
</dbReference>
<accession>Q22166</accession>
<dbReference type="HOGENOM" id="CLU_903810_0_0_1"/>
<dbReference type="eggNOG" id="ENOG502SZUE">
    <property type="taxonomic scope" value="Eukaryota"/>
</dbReference>
<dbReference type="CTD" id="188067"/>
<keyword evidence="5" id="KW-1267">Proteomics identification</keyword>
<organism evidence="2 3">
    <name type="scientific">Caenorhabditis elegans</name>
    <dbReference type="NCBI Taxonomy" id="6239"/>
    <lineage>
        <taxon>Eukaryota</taxon>
        <taxon>Metazoa</taxon>
        <taxon>Ecdysozoa</taxon>
        <taxon>Nematoda</taxon>
        <taxon>Chromadorea</taxon>
        <taxon>Rhabditida</taxon>
        <taxon>Rhabditina</taxon>
        <taxon>Rhabditomorpha</taxon>
        <taxon>Rhabditoidea</taxon>
        <taxon>Rhabditidae</taxon>
        <taxon>Peloderinae</taxon>
        <taxon>Caenorhabditis</taxon>
    </lineage>
</organism>
<dbReference type="KEGG" id="cel:CELE_T04F8.7"/>
<dbReference type="InterPro" id="IPR036028">
    <property type="entry name" value="SH3-like_dom_sf"/>
</dbReference>
<dbReference type="EMBL" id="BX284606">
    <property type="protein sequence ID" value="CAA91481.2"/>
    <property type="molecule type" value="Genomic_DNA"/>
</dbReference>
<name>Q22166_CAEEL</name>
<reference evidence="2 3" key="1">
    <citation type="journal article" date="1998" name="Science">
        <title>Genome sequence of the nematode C. elegans: a platform for investigating biology.</title>
        <authorList>
            <consortium name="The C. elegans sequencing consortium"/>
            <person name="Sulson J.E."/>
            <person name="Waterston R."/>
        </authorList>
    </citation>
    <scope>NUCLEOTIDE SEQUENCE [LARGE SCALE GENOMIC DNA]</scope>
    <source>
        <strain evidence="2 3">Bristol N2</strain>
    </source>
</reference>
<evidence type="ECO:0000313" key="4">
    <source>
        <dbReference type="WormBase" id="T04F8.7a"/>
    </source>
</evidence>
<gene>
    <name evidence="2" type="ORF">CELE_T04F8.7</name>
    <name evidence="2 4" type="ORF">T04F8.7</name>
</gene>
<feature type="region of interest" description="Disordered" evidence="1">
    <location>
        <begin position="80"/>
        <end position="100"/>
    </location>
</feature>
<sequence>MSRYHVPVPDYDFTVRQQKYVPARNPYIPTPDYTLKNQKQKNRPSLNNIGTEFAPQNAPEFYELPPIYIPIEVPPPALVKEQSSRRPTNSDRQSISKLPDENYNYPEIKQHSYMEDRNEEERHISTKEHIKQIGVPVLPGIASAILPISSLELAAAPVATDQNRAYLRHLENHKKFDTLRGDRGIDDCEICQIMKKQLEAEKQDSGHHSWEKPQYAGHHVANQHSSSGSGKKRGDVRDIFRIEEQPEPEPYFRSVSARARHNYEKHRDVDVSIRAMEQVDILYMEREFALCRKSDNTIGWIPSSVFEL</sequence>
<dbReference type="UCSC" id="T04F8.7a">
    <property type="organism name" value="c. elegans"/>
</dbReference>
<dbReference type="WormBase" id="T04F8.7a">
    <property type="protein sequence ID" value="CE41333"/>
    <property type="gene ID" value="WBGene00011445"/>
</dbReference>
<evidence type="ECO:0007829" key="5">
    <source>
        <dbReference type="PeptideAtlas" id="Q22166"/>
    </source>
</evidence>